<evidence type="ECO:0000313" key="3">
    <source>
        <dbReference type="Proteomes" id="UP001611494"/>
    </source>
</evidence>
<dbReference type="RefSeq" id="WP_397059252.1">
    <property type="nucleotide sequence ID" value="NZ_JBIRYL010000001.1"/>
</dbReference>
<organism evidence="2 3">
    <name type="scientific">Nocardia testacea</name>
    <dbReference type="NCBI Taxonomy" id="248551"/>
    <lineage>
        <taxon>Bacteria</taxon>
        <taxon>Bacillati</taxon>
        <taxon>Actinomycetota</taxon>
        <taxon>Actinomycetes</taxon>
        <taxon>Mycobacteriales</taxon>
        <taxon>Nocardiaceae</taxon>
        <taxon>Nocardia</taxon>
    </lineage>
</organism>
<evidence type="ECO:0000256" key="1">
    <source>
        <dbReference type="SAM" id="MobiDB-lite"/>
    </source>
</evidence>
<gene>
    <name evidence="2" type="ORF">ACH49Z_03055</name>
</gene>
<protein>
    <submittedName>
        <fullName evidence="2">Uncharacterized protein</fullName>
    </submittedName>
</protein>
<evidence type="ECO:0000313" key="2">
    <source>
        <dbReference type="EMBL" id="MFI2228813.1"/>
    </source>
</evidence>
<name>A0ABW7VTP2_9NOCA</name>
<dbReference type="EMBL" id="JBIRYL010000001">
    <property type="protein sequence ID" value="MFI2228813.1"/>
    <property type="molecule type" value="Genomic_DNA"/>
</dbReference>
<sequence length="62" mass="6567">MDSTSVFGGMGANHTPVRTAVMIIEPQARGQLVSARLRAKPAMFAGRPNRRATTGDSARPTV</sequence>
<keyword evidence="3" id="KW-1185">Reference proteome</keyword>
<feature type="region of interest" description="Disordered" evidence="1">
    <location>
        <begin position="42"/>
        <end position="62"/>
    </location>
</feature>
<comment type="caution">
    <text evidence="2">The sequence shown here is derived from an EMBL/GenBank/DDBJ whole genome shotgun (WGS) entry which is preliminary data.</text>
</comment>
<proteinExistence type="predicted"/>
<dbReference type="Proteomes" id="UP001611494">
    <property type="component" value="Unassembled WGS sequence"/>
</dbReference>
<accession>A0ABW7VTP2</accession>
<reference evidence="2 3" key="1">
    <citation type="submission" date="2024-10" db="EMBL/GenBank/DDBJ databases">
        <title>The Natural Products Discovery Center: Release of the First 8490 Sequenced Strains for Exploring Actinobacteria Biosynthetic Diversity.</title>
        <authorList>
            <person name="Kalkreuter E."/>
            <person name="Kautsar S.A."/>
            <person name="Yang D."/>
            <person name="Bader C.D."/>
            <person name="Teijaro C.N."/>
            <person name="Fluegel L."/>
            <person name="Davis C.M."/>
            <person name="Simpson J.R."/>
            <person name="Lauterbach L."/>
            <person name="Steele A.D."/>
            <person name="Gui C."/>
            <person name="Meng S."/>
            <person name="Li G."/>
            <person name="Viehrig K."/>
            <person name="Ye F."/>
            <person name="Su P."/>
            <person name="Kiefer A.F."/>
            <person name="Nichols A."/>
            <person name="Cepeda A.J."/>
            <person name="Yan W."/>
            <person name="Fan B."/>
            <person name="Jiang Y."/>
            <person name="Adhikari A."/>
            <person name="Zheng C.-J."/>
            <person name="Schuster L."/>
            <person name="Cowan T.M."/>
            <person name="Smanski M.J."/>
            <person name="Chevrette M.G."/>
            <person name="De Carvalho L.P.S."/>
            <person name="Shen B."/>
        </authorList>
    </citation>
    <scope>NUCLEOTIDE SEQUENCE [LARGE SCALE GENOMIC DNA]</scope>
    <source>
        <strain evidence="2 3">NPDC019377</strain>
    </source>
</reference>